<evidence type="ECO:0000313" key="2">
    <source>
        <dbReference type="Proteomes" id="UP001288320"/>
    </source>
</evidence>
<dbReference type="AlphaFoldDB" id="A0AAW9HJ77"/>
<dbReference type="GO" id="GO:0005829">
    <property type="term" value="C:cytosol"/>
    <property type="evidence" value="ECO:0007669"/>
    <property type="project" value="TreeGrafter"/>
</dbReference>
<dbReference type="InterPro" id="IPR036412">
    <property type="entry name" value="HAD-like_sf"/>
</dbReference>
<dbReference type="NCBIfam" id="TIGR00099">
    <property type="entry name" value="Cof-subfamily"/>
    <property type="match status" value="1"/>
</dbReference>
<dbReference type="Proteomes" id="UP001288320">
    <property type="component" value="Unassembled WGS sequence"/>
</dbReference>
<dbReference type="CDD" id="cd07518">
    <property type="entry name" value="HAD_YbiV-Like"/>
    <property type="match status" value="1"/>
</dbReference>
<dbReference type="SFLD" id="SFLDG01140">
    <property type="entry name" value="C2.B:_Phosphomannomutase_and_P"/>
    <property type="match status" value="1"/>
</dbReference>
<dbReference type="EMBL" id="JAWNFV010000011">
    <property type="protein sequence ID" value="MDY5140845.1"/>
    <property type="molecule type" value="Genomic_DNA"/>
</dbReference>
<sequence>MPPAPTEPTPTDLSLLREAAASVKLVVVDMDGTFLLPGKIFPERGNELVARLRERGIIFCPASGRQYQTLADMFSAHVEGMPIIAENGANVRRDGEPLATTTLPRETSARVVEIVRELSAAGEDVGTVLCGEKAYAERRDSAFLDETLAYYHANAIVPDLMPHTEGIYKIGVLSFADPLRRVIPLLETLGPGVDVVRSGELWTDVNPSAATKGTGLAGLQASLGISPAQTLCFGDFNNDIPMFEHARFSFAMANAQPDVVAAARYVAPSNAEEGVLTVLNDLFELGL</sequence>
<organism evidence="1 2">
    <name type="scientific">Actinotignum timonense</name>
    <dbReference type="NCBI Taxonomy" id="1870995"/>
    <lineage>
        <taxon>Bacteria</taxon>
        <taxon>Bacillati</taxon>
        <taxon>Actinomycetota</taxon>
        <taxon>Actinomycetes</taxon>
        <taxon>Actinomycetales</taxon>
        <taxon>Actinomycetaceae</taxon>
        <taxon>Actinotignum</taxon>
    </lineage>
</organism>
<dbReference type="SFLD" id="SFLDS00003">
    <property type="entry name" value="Haloacid_Dehalogenase"/>
    <property type="match status" value="1"/>
</dbReference>
<comment type="caution">
    <text evidence="1">The sequence shown here is derived from an EMBL/GenBank/DDBJ whole genome shotgun (WGS) entry which is preliminary data.</text>
</comment>
<dbReference type="PANTHER" id="PTHR10000">
    <property type="entry name" value="PHOSPHOSERINE PHOSPHATASE"/>
    <property type="match status" value="1"/>
</dbReference>
<dbReference type="InterPro" id="IPR000150">
    <property type="entry name" value="Cof"/>
</dbReference>
<dbReference type="RefSeq" id="WP_087071162.1">
    <property type="nucleotide sequence ID" value="NZ_CAUPFC010000003.1"/>
</dbReference>
<dbReference type="PANTHER" id="PTHR10000:SF53">
    <property type="entry name" value="5-AMINO-6-(5-PHOSPHO-D-RIBITYLAMINO)URACIL PHOSPHATASE YBJI-RELATED"/>
    <property type="match status" value="1"/>
</dbReference>
<dbReference type="Gene3D" id="3.30.1240.10">
    <property type="match status" value="1"/>
</dbReference>
<reference evidence="1" key="1">
    <citation type="submission" date="2023-10" db="EMBL/GenBank/DDBJ databases">
        <title>Whole Genome based description of the genera Actinobaculum and Actinotignum reveals a complex phylogenetic relationship within the species included in the genus Actinotignum.</title>
        <authorList>
            <person name="Jensen C.S."/>
            <person name="Dargis R."/>
            <person name="Kemp M."/>
            <person name="Christensen J.J."/>
        </authorList>
    </citation>
    <scope>NUCLEOTIDE SEQUENCE</scope>
    <source>
        <strain evidence="1">SLA_B245</strain>
    </source>
</reference>
<name>A0AAW9HJ77_9ACTO</name>
<dbReference type="Pfam" id="PF08282">
    <property type="entry name" value="Hydrolase_3"/>
    <property type="match status" value="1"/>
</dbReference>
<dbReference type="GeneID" id="92812814"/>
<dbReference type="SUPFAM" id="SSF56784">
    <property type="entry name" value="HAD-like"/>
    <property type="match status" value="1"/>
</dbReference>
<accession>A0AAW9HJ77</accession>
<dbReference type="GO" id="GO:0000287">
    <property type="term" value="F:magnesium ion binding"/>
    <property type="evidence" value="ECO:0007669"/>
    <property type="project" value="TreeGrafter"/>
</dbReference>
<evidence type="ECO:0000313" key="1">
    <source>
        <dbReference type="EMBL" id="MDY5140845.1"/>
    </source>
</evidence>
<dbReference type="InterPro" id="IPR023214">
    <property type="entry name" value="HAD_sf"/>
</dbReference>
<dbReference type="GO" id="GO:0016791">
    <property type="term" value="F:phosphatase activity"/>
    <property type="evidence" value="ECO:0007669"/>
    <property type="project" value="TreeGrafter"/>
</dbReference>
<proteinExistence type="predicted"/>
<keyword evidence="1" id="KW-0378">Hydrolase</keyword>
<protein>
    <submittedName>
        <fullName evidence="1">Cof-type HAD-IIB family hydrolase</fullName>
        <ecNumber evidence="1">3.1.3.-</ecNumber>
    </submittedName>
</protein>
<gene>
    <name evidence="1" type="ORF">R6G74_05920</name>
</gene>
<dbReference type="Gene3D" id="3.40.50.1000">
    <property type="entry name" value="HAD superfamily/HAD-like"/>
    <property type="match status" value="1"/>
</dbReference>
<dbReference type="EC" id="3.1.3.-" evidence="1"/>